<keyword evidence="2" id="KW-1185">Reference proteome</keyword>
<accession>A0A401ZZ39</accession>
<organism evidence="1 2">
    <name type="scientific">Tengunoibacter tsumagoiensis</name>
    <dbReference type="NCBI Taxonomy" id="2014871"/>
    <lineage>
        <taxon>Bacteria</taxon>
        <taxon>Bacillati</taxon>
        <taxon>Chloroflexota</taxon>
        <taxon>Ktedonobacteria</taxon>
        <taxon>Ktedonobacterales</taxon>
        <taxon>Dictyobacteraceae</taxon>
        <taxon>Tengunoibacter</taxon>
    </lineage>
</organism>
<dbReference type="EMBL" id="BIFR01000001">
    <property type="protein sequence ID" value="GCE12119.1"/>
    <property type="molecule type" value="Genomic_DNA"/>
</dbReference>
<dbReference type="Proteomes" id="UP000287352">
    <property type="component" value="Unassembled WGS sequence"/>
</dbReference>
<name>A0A401ZZ39_9CHLR</name>
<reference evidence="2" key="1">
    <citation type="submission" date="2018-12" db="EMBL/GenBank/DDBJ databases">
        <title>Tengunoibacter tsumagoiensis gen. nov., sp. nov., Dictyobacter kobayashii sp. nov., D. alpinus sp. nov., and D. joshuensis sp. nov. and description of Dictyobacteraceae fam. nov. within the order Ktedonobacterales isolated from Tengu-no-mugimeshi.</title>
        <authorList>
            <person name="Wang C.M."/>
            <person name="Zheng Y."/>
            <person name="Sakai Y."/>
            <person name="Toyoda A."/>
            <person name="Minakuchi Y."/>
            <person name="Abe K."/>
            <person name="Yokota A."/>
            <person name="Yabe S."/>
        </authorList>
    </citation>
    <scope>NUCLEOTIDE SEQUENCE [LARGE SCALE GENOMIC DNA]</scope>
    <source>
        <strain evidence="2">Uno3</strain>
    </source>
</reference>
<evidence type="ECO:0000313" key="1">
    <source>
        <dbReference type="EMBL" id="GCE12119.1"/>
    </source>
</evidence>
<dbReference type="RefSeq" id="WP_126579774.1">
    <property type="nucleotide sequence ID" value="NZ_BIFR01000001.1"/>
</dbReference>
<evidence type="ECO:0000313" key="2">
    <source>
        <dbReference type="Proteomes" id="UP000287352"/>
    </source>
</evidence>
<sequence length="106" mass="12056">MPQNESLDQEQWDAGTARYAYQFISYVRHVQASYSWPQPPTVVQIAGFIWSLYHIVSGGLSYADCLQMVQASFQHLQASPTTELIPLAVLYEAGFPPLDVYREENQ</sequence>
<gene>
    <name evidence="1" type="ORF">KTT_19780</name>
</gene>
<comment type="caution">
    <text evidence="1">The sequence shown here is derived from an EMBL/GenBank/DDBJ whole genome shotgun (WGS) entry which is preliminary data.</text>
</comment>
<protein>
    <submittedName>
        <fullName evidence="1">Uncharacterized protein</fullName>
    </submittedName>
</protein>
<proteinExistence type="predicted"/>
<dbReference type="AlphaFoldDB" id="A0A401ZZ39"/>